<evidence type="ECO:0008006" key="3">
    <source>
        <dbReference type="Google" id="ProtNLM"/>
    </source>
</evidence>
<dbReference type="Gene3D" id="3.80.10.10">
    <property type="entry name" value="Ribonuclease Inhibitor"/>
    <property type="match status" value="2"/>
</dbReference>
<dbReference type="STRING" id="81985.R0HYB9"/>
<dbReference type="InterPro" id="IPR050715">
    <property type="entry name" value="LRR-SigEffector_domain"/>
</dbReference>
<accession>R0HYB9</accession>
<dbReference type="Proteomes" id="UP000029121">
    <property type="component" value="Unassembled WGS sequence"/>
</dbReference>
<dbReference type="InterPro" id="IPR032675">
    <property type="entry name" value="LRR_dom_sf"/>
</dbReference>
<name>R0HYB9_9BRAS</name>
<proteinExistence type="predicted"/>
<protein>
    <recommendedName>
        <fullName evidence="3">Disease resistance protein</fullName>
    </recommendedName>
</protein>
<reference evidence="2" key="1">
    <citation type="journal article" date="2013" name="Nat. Genet.">
        <title>The Capsella rubella genome and the genomic consequences of rapid mating system evolution.</title>
        <authorList>
            <person name="Slotte T."/>
            <person name="Hazzouri K.M."/>
            <person name="Agren J.A."/>
            <person name="Koenig D."/>
            <person name="Maumus F."/>
            <person name="Guo Y.L."/>
            <person name="Steige K."/>
            <person name="Platts A.E."/>
            <person name="Escobar J.S."/>
            <person name="Newman L.K."/>
            <person name="Wang W."/>
            <person name="Mandakova T."/>
            <person name="Vello E."/>
            <person name="Smith L.M."/>
            <person name="Henz S.R."/>
            <person name="Steffen J."/>
            <person name="Takuno S."/>
            <person name="Brandvain Y."/>
            <person name="Coop G."/>
            <person name="Andolfatto P."/>
            <person name="Hu T.T."/>
            <person name="Blanchette M."/>
            <person name="Clark R.M."/>
            <person name="Quesneville H."/>
            <person name="Nordborg M."/>
            <person name="Gaut B.S."/>
            <person name="Lysak M.A."/>
            <person name="Jenkins J."/>
            <person name="Grimwood J."/>
            <person name="Chapman J."/>
            <person name="Prochnik S."/>
            <person name="Shu S."/>
            <person name="Rokhsar D."/>
            <person name="Schmutz J."/>
            <person name="Weigel D."/>
            <person name="Wright S.I."/>
        </authorList>
    </citation>
    <scope>NUCLEOTIDE SEQUENCE [LARGE SCALE GENOMIC DNA]</scope>
    <source>
        <strain evidence="2">cv. Monte Gargano</strain>
    </source>
</reference>
<dbReference type="AlphaFoldDB" id="R0HYB9"/>
<sequence>LEKLWEGTQPLANLKELMLFGSSHFKKLPDLTQATNLERLDLSFCTALVKLPPSIANLRKLVELKMSCCESLEVIPTLINLASIKWFNIYKCTRLRSFPSFPTNITNLDIVDTRVEELSASLSHCSHLTTLSIRGGKNLKTFSTHLPKSVIELHLCNNGCKRLSSLPEIPGSLKWLMAEDCESLESVHLPLKTSNIRLYFTNCFKLGQQARRAIIQQSFVGRYVVLPGREVPEAYDHRSRGSSLTIPHTTFNRFKVCIVISPNYSHQGTKLENSKLLCRCTVIGNSRKSAAKTFRPKTVSGFQAEHLFICLISLPSIDPSEISRKIELHFSSKDRDFDIIECGIQILADNTDGNNSWDFSRLVTYKIRQASVEFVSRKRLRRG</sequence>
<dbReference type="PANTHER" id="PTHR45752">
    <property type="entry name" value="LEUCINE-RICH REPEAT-CONTAINING"/>
    <property type="match status" value="1"/>
</dbReference>
<dbReference type="EMBL" id="KB870806">
    <property type="protein sequence ID" value="EOA34889.1"/>
    <property type="molecule type" value="Genomic_DNA"/>
</dbReference>
<keyword evidence="2" id="KW-1185">Reference proteome</keyword>
<evidence type="ECO:0000313" key="2">
    <source>
        <dbReference type="Proteomes" id="UP000029121"/>
    </source>
</evidence>
<organism evidence="1 2">
    <name type="scientific">Capsella rubella</name>
    <dbReference type="NCBI Taxonomy" id="81985"/>
    <lineage>
        <taxon>Eukaryota</taxon>
        <taxon>Viridiplantae</taxon>
        <taxon>Streptophyta</taxon>
        <taxon>Embryophyta</taxon>
        <taxon>Tracheophyta</taxon>
        <taxon>Spermatophyta</taxon>
        <taxon>Magnoliopsida</taxon>
        <taxon>eudicotyledons</taxon>
        <taxon>Gunneridae</taxon>
        <taxon>Pentapetalae</taxon>
        <taxon>rosids</taxon>
        <taxon>malvids</taxon>
        <taxon>Brassicales</taxon>
        <taxon>Brassicaceae</taxon>
        <taxon>Camelineae</taxon>
        <taxon>Capsella</taxon>
    </lineage>
</organism>
<feature type="non-terminal residue" evidence="1">
    <location>
        <position position="1"/>
    </location>
</feature>
<dbReference type="SUPFAM" id="SSF52058">
    <property type="entry name" value="L domain-like"/>
    <property type="match status" value="1"/>
</dbReference>
<dbReference type="PANTHER" id="PTHR45752:SF195">
    <property type="entry name" value="LEUCINE-RICH REPEAT (LRR) FAMILY PROTEIN-RELATED"/>
    <property type="match status" value="1"/>
</dbReference>
<gene>
    <name evidence="1" type="ORF">CARUB_v10022473mg</name>
</gene>
<evidence type="ECO:0000313" key="1">
    <source>
        <dbReference type="EMBL" id="EOA34889.1"/>
    </source>
</evidence>